<dbReference type="InterPro" id="IPR024788">
    <property type="entry name" value="Malectin-like_Carb-bd_dom"/>
</dbReference>
<evidence type="ECO:0000256" key="7">
    <source>
        <dbReference type="ARBA" id="ARBA00022777"/>
    </source>
</evidence>
<evidence type="ECO:0000259" key="16">
    <source>
        <dbReference type="PROSITE" id="PS50011"/>
    </source>
</evidence>
<proteinExistence type="predicted"/>
<evidence type="ECO:0000256" key="2">
    <source>
        <dbReference type="ARBA" id="ARBA00022527"/>
    </source>
</evidence>
<evidence type="ECO:0000256" key="13">
    <source>
        <dbReference type="SAM" id="MobiDB-lite"/>
    </source>
</evidence>
<feature type="region of interest" description="Disordered" evidence="13">
    <location>
        <begin position="421"/>
        <end position="442"/>
    </location>
</feature>
<evidence type="ECO:0000256" key="6">
    <source>
        <dbReference type="ARBA" id="ARBA00022741"/>
    </source>
</evidence>
<reference evidence="17 18" key="1">
    <citation type="submission" date="2013-09" db="EMBL/GenBank/DDBJ databases">
        <title>Corchorus capsularis genome sequencing.</title>
        <authorList>
            <person name="Alam M."/>
            <person name="Haque M.S."/>
            <person name="Islam M.S."/>
            <person name="Emdad E.M."/>
            <person name="Islam M.M."/>
            <person name="Ahmed B."/>
            <person name="Halim A."/>
            <person name="Hossen Q.M.M."/>
            <person name="Hossain M.Z."/>
            <person name="Ahmed R."/>
            <person name="Khan M.M."/>
            <person name="Islam R."/>
            <person name="Rashid M.M."/>
            <person name="Khan S.A."/>
            <person name="Rahman M.S."/>
            <person name="Alam M."/>
        </authorList>
    </citation>
    <scope>NUCLEOTIDE SEQUENCE [LARGE SCALE GENOMIC DNA]</scope>
    <source>
        <strain evidence="18">cv. CVL-1</strain>
        <tissue evidence="17">Whole seedling</tissue>
    </source>
</reference>
<dbReference type="Gene3D" id="3.30.200.20">
    <property type="entry name" value="Phosphorylase Kinase, domain 1"/>
    <property type="match status" value="1"/>
</dbReference>
<evidence type="ECO:0000313" key="18">
    <source>
        <dbReference type="Proteomes" id="UP000188268"/>
    </source>
</evidence>
<dbReference type="STRING" id="210143.A0A1R3JMM1"/>
<evidence type="ECO:0000256" key="3">
    <source>
        <dbReference type="ARBA" id="ARBA00022679"/>
    </source>
</evidence>
<keyword evidence="7" id="KW-0418">Kinase</keyword>
<dbReference type="GO" id="GO:0004714">
    <property type="term" value="F:transmembrane receptor protein tyrosine kinase activity"/>
    <property type="evidence" value="ECO:0007669"/>
    <property type="project" value="InterPro"/>
</dbReference>
<evidence type="ECO:0000256" key="8">
    <source>
        <dbReference type="ARBA" id="ARBA00022840"/>
    </source>
</evidence>
<keyword evidence="18" id="KW-1185">Reference proteome</keyword>
<dbReference type="InterPro" id="IPR001245">
    <property type="entry name" value="Ser-Thr/Tyr_kinase_cat_dom"/>
</dbReference>
<dbReference type="PROSITE" id="PS00107">
    <property type="entry name" value="PROTEIN_KINASE_ATP"/>
    <property type="match status" value="1"/>
</dbReference>
<dbReference type="Gene3D" id="2.60.120.430">
    <property type="entry name" value="Galactose-binding lectin"/>
    <property type="match status" value="4"/>
</dbReference>
<name>A0A1R3JMM1_COCAP</name>
<dbReference type="SMART" id="SM00220">
    <property type="entry name" value="S_TKc"/>
    <property type="match status" value="1"/>
</dbReference>
<comment type="caution">
    <text evidence="17">The sequence shown here is derived from an EMBL/GenBank/DDBJ whole genome shotgun (WGS) entry which is preliminary data.</text>
</comment>
<dbReference type="FunFam" id="2.60.120.430:FF:000007">
    <property type="entry name" value="FERONIA receptor-like kinase"/>
    <property type="match status" value="2"/>
</dbReference>
<dbReference type="InterPro" id="IPR008271">
    <property type="entry name" value="Ser/Thr_kinase_AS"/>
</dbReference>
<evidence type="ECO:0000256" key="11">
    <source>
        <dbReference type="ARBA" id="ARBA00023180"/>
    </source>
</evidence>
<gene>
    <name evidence="17" type="ORF">CCACVL1_05065</name>
</gene>
<evidence type="ECO:0000256" key="15">
    <source>
        <dbReference type="SAM" id="SignalP"/>
    </source>
</evidence>
<dbReference type="PANTHER" id="PTHR34590:SF15">
    <property type="entry name" value="PROTEIN KINASE DOMAIN-CONTAINING PROTEIN"/>
    <property type="match status" value="1"/>
</dbReference>
<dbReference type="Proteomes" id="UP000188268">
    <property type="component" value="Unassembled WGS sequence"/>
</dbReference>
<dbReference type="OrthoDB" id="1720310at2759"/>
<feature type="chain" id="PRO_5012955303" description="Protein kinase domain-containing protein" evidence="15">
    <location>
        <begin position="32"/>
        <end position="1381"/>
    </location>
</feature>
<evidence type="ECO:0000256" key="5">
    <source>
        <dbReference type="ARBA" id="ARBA00022729"/>
    </source>
</evidence>
<keyword evidence="9 14" id="KW-1133">Transmembrane helix</keyword>
<feature type="region of interest" description="Disordered" evidence="13">
    <location>
        <begin position="969"/>
        <end position="995"/>
    </location>
</feature>
<feature type="binding site" evidence="12">
    <location>
        <position position="1044"/>
    </location>
    <ligand>
        <name>ATP</name>
        <dbReference type="ChEBI" id="CHEBI:30616"/>
    </ligand>
</feature>
<dbReference type="OMA" id="GMSKAHV"/>
<dbReference type="PANTHER" id="PTHR34590">
    <property type="entry name" value="OS03G0124300 PROTEIN-RELATED"/>
    <property type="match status" value="1"/>
</dbReference>
<keyword evidence="2" id="KW-0723">Serine/threonine-protein kinase</keyword>
<dbReference type="InterPro" id="IPR011009">
    <property type="entry name" value="Kinase-like_dom_sf"/>
</dbReference>
<dbReference type="GO" id="GO:0005524">
    <property type="term" value="F:ATP binding"/>
    <property type="evidence" value="ECO:0007669"/>
    <property type="project" value="UniProtKB-UniRule"/>
</dbReference>
<feature type="transmembrane region" description="Helical" evidence="14">
    <location>
        <begin position="451"/>
        <end position="470"/>
    </location>
</feature>
<dbReference type="EMBL" id="AWWV01007499">
    <property type="protein sequence ID" value="OMO96129.1"/>
    <property type="molecule type" value="Genomic_DNA"/>
</dbReference>
<keyword evidence="10 14" id="KW-0472">Membrane</keyword>
<dbReference type="FunFam" id="3.30.200.20:FF:000645">
    <property type="entry name" value="Receptor-like protein kinase FERONIA"/>
    <property type="match status" value="1"/>
</dbReference>
<feature type="domain" description="Protein kinase" evidence="16">
    <location>
        <begin position="1015"/>
        <end position="1290"/>
    </location>
</feature>
<dbReference type="InterPro" id="IPR045272">
    <property type="entry name" value="ANXUR1/2-like"/>
</dbReference>
<dbReference type="Gramene" id="OMO96129">
    <property type="protein sequence ID" value="OMO96129"/>
    <property type="gene ID" value="CCACVL1_05065"/>
</dbReference>
<dbReference type="GO" id="GO:0004674">
    <property type="term" value="F:protein serine/threonine kinase activity"/>
    <property type="evidence" value="ECO:0007669"/>
    <property type="project" value="UniProtKB-KW"/>
</dbReference>
<evidence type="ECO:0000313" key="17">
    <source>
        <dbReference type="EMBL" id="OMO96129.1"/>
    </source>
</evidence>
<feature type="transmembrane region" description="Helical" evidence="14">
    <location>
        <begin position="938"/>
        <end position="960"/>
    </location>
</feature>
<keyword evidence="5 15" id="KW-0732">Signal</keyword>
<dbReference type="FunFam" id="2.60.120.430:FF:000003">
    <property type="entry name" value="FERONIA receptor-like kinase"/>
    <property type="match status" value="2"/>
</dbReference>
<feature type="signal peptide" evidence="15">
    <location>
        <begin position="1"/>
        <end position="31"/>
    </location>
</feature>
<organism evidence="17 18">
    <name type="scientific">Corchorus capsularis</name>
    <name type="common">Jute</name>
    <dbReference type="NCBI Taxonomy" id="210143"/>
    <lineage>
        <taxon>Eukaryota</taxon>
        <taxon>Viridiplantae</taxon>
        <taxon>Streptophyta</taxon>
        <taxon>Embryophyta</taxon>
        <taxon>Tracheophyta</taxon>
        <taxon>Spermatophyta</taxon>
        <taxon>Magnoliopsida</taxon>
        <taxon>eudicotyledons</taxon>
        <taxon>Gunneridae</taxon>
        <taxon>Pentapetalae</taxon>
        <taxon>rosids</taxon>
        <taxon>malvids</taxon>
        <taxon>Malvales</taxon>
        <taxon>Malvaceae</taxon>
        <taxon>Grewioideae</taxon>
        <taxon>Apeibeae</taxon>
        <taxon>Corchorus</taxon>
    </lineage>
</organism>
<keyword evidence="4 14" id="KW-0812">Transmembrane</keyword>
<dbReference type="FunFam" id="1.10.510.10:FF:000252">
    <property type="entry name" value="Receptor-like protein kinase FERONIA"/>
    <property type="match status" value="1"/>
</dbReference>
<accession>A0A1R3JMM1</accession>
<keyword evidence="6 12" id="KW-0547">Nucleotide-binding</keyword>
<keyword evidence="11" id="KW-0325">Glycoprotein</keyword>
<comment type="subcellular location">
    <subcellularLocation>
        <location evidence="1">Membrane</location>
        <topology evidence="1">Single-pass type I membrane protein</topology>
    </subcellularLocation>
</comment>
<keyword evidence="8 12" id="KW-0067">ATP-binding</keyword>
<dbReference type="PROSITE" id="PS00108">
    <property type="entry name" value="PROTEIN_KINASE_ST"/>
    <property type="match status" value="1"/>
</dbReference>
<dbReference type="GO" id="GO:0016020">
    <property type="term" value="C:membrane"/>
    <property type="evidence" value="ECO:0007669"/>
    <property type="project" value="UniProtKB-SubCell"/>
</dbReference>
<dbReference type="SUPFAM" id="SSF56112">
    <property type="entry name" value="Protein kinase-like (PK-like)"/>
    <property type="match status" value="1"/>
</dbReference>
<sequence>MNNITKKHVPLQTKLSILALFHFTFLHSLTADVSPKPYEPHDNIALDCGSIHNTTDLSDRPWLADDTIFLDQSNKVSVISTSPTKGDSIPYRTARLSRSQITYSFSVTPGPKFIRLHFYPASYQNFNRSNAFFDVHVGRYTLLRNFSTALTADDLNSEVFTREFCIIVDDQKLKLLFTPNPDSYAFINGIEIVSMPNNLYYSAEDDTGFHFINQVNPYRILKNQALESLYRVNVGGSSISPAQDSGMFRSWSTDYEFLTNGEPSVLPVNISINPSFNVIPNYSAPIPVYRTARTMGINKTVNENYRLTWEFQVDSGFTYFVRLHFCEFQGEITEPGDRVFEIFIDNLVAEHQADVISWAGGRGVPVYRDYAVMIGRNGTEKKRNLSIALHPAPAWRTKYSDAILNGVEIFKLSNEGNLAGPNPDRIPISPVNDSLESKTGPKSNSRTVLCIVIGVFSGFVALSVLCFLIFRRKLRVRDSVSSDGSSKWYQFSNKDYSSVDGSVKLYSFGEHSKKTKPKHSAANIYNPHEDIALDCGSTINNTDFTRRLWLGDTKNLESTVSNASSAGTDSRIDPIPYKTARLSRSQFSYTFDVTPGQKFIRLHFYPTSYQEFNRSNAFFDVQIGHYTLLSNFSPALTADYLNTETLYKEFCINIADNQKLEISFTASHNMPDSYAFINGIEVVSMPDGLYYSADNDTGFEFVSQINPYRIEKNMALEMVYRIDVGGSFISPAADTGMYRSWSPDDEYLTDARPSVLPVNTSVMPTFSVIHNYAAPVPIYTSARTMGTNKTINENYRLTWQFPVDSGFTYFVRLHFCEFQREIITEGNRVFEIYMDGLLVEEEADVVTWAQGTGSPVYKDYAIMVGRELGNKKKTNLSIALHPAPAWRTNYSDAILNGLEIFKLSNDGNLAGPNPDPVPVPATPPTVVIPRRRSSHKPIFFIVGGISSGFVSLFLLCFFIFRRKIKNSGTTKEPSWWSQFSSTTKSSKSRGRGKSLPSDLCRYFSLAEIIAATNNFDDVFIIGVGGFGNVYKGFIDGGVKPVAIKRLNPESQQGALEFKTEIEMLSQLRHLHLVSLIGYCNDDREMILVYDFMTRGTLRDHLYNTDNPPLSWKQRLEICIGAARGLQYLHNGATQTIIHRDIKTTNILLDEKWVAKVSDFGLSKLGPTNMSKAHVSTIVKGSFGYLDPEYYRRQQLTEKSDVYSFGVVLCEVLCARPPIDRSVDKAQASLATWAQQCYHNGTFYEIIDPFLKGKIALQCLKKFTGVAMSCLVDEGVERPSMSEIVWSLEFALELQGNLEEEINQGSAKIELDVEDEETPLNKEYSLTDDSGEVFSSIGEHVLMSRSTFSITSEKTSFISKDFDDKVVKSGDVFSVNRDPQGQ</sequence>
<evidence type="ECO:0000256" key="10">
    <source>
        <dbReference type="ARBA" id="ARBA00023136"/>
    </source>
</evidence>
<dbReference type="InterPro" id="IPR017441">
    <property type="entry name" value="Protein_kinase_ATP_BS"/>
</dbReference>
<evidence type="ECO:0000256" key="1">
    <source>
        <dbReference type="ARBA" id="ARBA00004479"/>
    </source>
</evidence>
<evidence type="ECO:0000256" key="14">
    <source>
        <dbReference type="SAM" id="Phobius"/>
    </source>
</evidence>
<protein>
    <recommendedName>
        <fullName evidence="16">Protein kinase domain-containing protein</fullName>
    </recommendedName>
</protein>
<dbReference type="PROSITE" id="PS50011">
    <property type="entry name" value="PROTEIN_KINASE_DOM"/>
    <property type="match status" value="1"/>
</dbReference>
<feature type="compositionally biased region" description="Polar residues" evidence="13">
    <location>
        <begin position="969"/>
        <end position="979"/>
    </location>
</feature>
<dbReference type="CDD" id="cd14066">
    <property type="entry name" value="STKc_IRAK"/>
    <property type="match status" value="1"/>
</dbReference>
<evidence type="ECO:0000256" key="12">
    <source>
        <dbReference type="PROSITE-ProRule" id="PRU10141"/>
    </source>
</evidence>
<dbReference type="Gene3D" id="1.10.510.10">
    <property type="entry name" value="Transferase(Phosphotransferase) domain 1"/>
    <property type="match status" value="1"/>
</dbReference>
<keyword evidence="3" id="KW-0808">Transferase</keyword>
<dbReference type="Pfam" id="PF12819">
    <property type="entry name" value="Malectin_like"/>
    <property type="match status" value="2"/>
</dbReference>
<dbReference type="InterPro" id="IPR000719">
    <property type="entry name" value="Prot_kinase_dom"/>
</dbReference>
<evidence type="ECO:0000256" key="9">
    <source>
        <dbReference type="ARBA" id="ARBA00022989"/>
    </source>
</evidence>
<dbReference type="GO" id="GO:0010038">
    <property type="term" value="P:response to metal ion"/>
    <property type="evidence" value="ECO:0007669"/>
    <property type="project" value="UniProtKB-ARBA"/>
</dbReference>
<evidence type="ECO:0000256" key="4">
    <source>
        <dbReference type="ARBA" id="ARBA00022692"/>
    </source>
</evidence>
<dbReference type="Pfam" id="PF07714">
    <property type="entry name" value="PK_Tyr_Ser-Thr"/>
    <property type="match status" value="1"/>
</dbReference>